<evidence type="ECO:0000256" key="1">
    <source>
        <dbReference type="ARBA" id="ARBA00006889"/>
    </source>
</evidence>
<accession>A0ABD2ET56</accession>
<dbReference type="InterPro" id="IPR012674">
    <property type="entry name" value="Calycin"/>
</dbReference>
<dbReference type="SUPFAM" id="SSF50814">
    <property type="entry name" value="Lipocalins"/>
    <property type="match status" value="1"/>
</dbReference>
<sequence length="99" mass="10910">GRRCNAWSYVLIPEAQPGQFTVDHGGGPGANREEIQVVDSDYTRFALTLSRRYTGSLTVVRVSLLGRNWMLPPGTIDKFICLGRTQGLSENNIAFPDLA</sequence>
<protein>
    <submittedName>
        <fullName evidence="3">Epididymal-specific lipocalin-12</fullName>
    </submittedName>
</protein>
<dbReference type="PANTHER" id="PTHR11430">
    <property type="entry name" value="LIPOCALIN"/>
    <property type="match status" value="1"/>
</dbReference>
<comment type="caution">
    <text evidence="3">The sequence shown here is derived from an EMBL/GenBank/DDBJ whole genome shotgun (WGS) entry which is preliminary data.</text>
</comment>
<organism evidence="3 4">
    <name type="scientific">Daubentonia madagascariensis</name>
    <name type="common">Aye-aye</name>
    <name type="synonym">Sciurus madagascariensis</name>
    <dbReference type="NCBI Taxonomy" id="31869"/>
    <lineage>
        <taxon>Eukaryota</taxon>
        <taxon>Metazoa</taxon>
        <taxon>Chordata</taxon>
        <taxon>Craniata</taxon>
        <taxon>Vertebrata</taxon>
        <taxon>Euteleostomi</taxon>
        <taxon>Mammalia</taxon>
        <taxon>Eutheria</taxon>
        <taxon>Euarchontoglires</taxon>
        <taxon>Primates</taxon>
        <taxon>Strepsirrhini</taxon>
        <taxon>Chiromyiformes</taxon>
        <taxon>Daubentoniidae</taxon>
        <taxon>Daubentonia</taxon>
    </lineage>
</organism>
<proteinExistence type="inferred from homology"/>
<feature type="non-terminal residue" evidence="3">
    <location>
        <position position="1"/>
    </location>
</feature>
<feature type="domain" description="Lipocalin/cytosolic fatty-acid binding" evidence="2">
    <location>
        <begin position="3"/>
        <end position="96"/>
    </location>
</feature>
<dbReference type="Gene3D" id="2.40.128.20">
    <property type="match status" value="1"/>
</dbReference>
<dbReference type="InterPro" id="IPR000566">
    <property type="entry name" value="Lipocln_cytosolic_FA-bd_dom"/>
</dbReference>
<evidence type="ECO:0000259" key="2">
    <source>
        <dbReference type="Pfam" id="PF00061"/>
    </source>
</evidence>
<gene>
    <name evidence="3" type="ORF">WCI35_011010</name>
</gene>
<dbReference type="AlphaFoldDB" id="A0ABD2ET56"/>
<name>A0ABD2ET56_DAUMA</name>
<keyword evidence="4" id="KW-1185">Reference proteome</keyword>
<evidence type="ECO:0000313" key="3">
    <source>
        <dbReference type="EMBL" id="KAL2782272.1"/>
    </source>
</evidence>
<reference evidence="3 4" key="1">
    <citation type="journal article" date="2024" name="G3 (Bethesda)">
        <title>A hybrid genome assembly of the endangered aye-aye (Daubentonia madagascariensis).</title>
        <authorList>
            <person name="Versoza C.J."/>
            <person name="Pfeifer S.P."/>
        </authorList>
    </citation>
    <scope>NUCLEOTIDE SEQUENCE [LARGE SCALE GENOMIC DNA]</scope>
    <source>
        <strain evidence="3">6821</strain>
    </source>
</reference>
<dbReference type="PANTHER" id="PTHR11430:SF12">
    <property type="entry name" value="EPIDIDYMAL-SPECIFIC LIPOCALIN-12"/>
    <property type="match status" value="1"/>
</dbReference>
<evidence type="ECO:0000313" key="4">
    <source>
        <dbReference type="Proteomes" id="UP001610411"/>
    </source>
</evidence>
<dbReference type="Proteomes" id="UP001610411">
    <property type="component" value="Unassembled WGS sequence"/>
</dbReference>
<dbReference type="EMBL" id="JBFSEQ010000003">
    <property type="protein sequence ID" value="KAL2782272.1"/>
    <property type="molecule type" value="Genomic_DNA"/>
</dbReference>
<dbReference type="Pfam" id="PF00061">
    <property type="entry name" value="Lipocalin"/>
    <property type="match status" value="1"/>
</dbReference>
<feature type="non-terminal residue" evidence="3">
    <location>
        <position position="99"/>
    </location>
</feature>
<comment type="similarity">
    <text evidence="1">Belongs to the calycin superfamily. Lipocalin family.</text>
</comment>
<dbReference type="InterPro" id="IPR002345">
    <property type="entry name" value="Lipocalin"/>
</dbReference>